<feature type="domain" description="Peptidase M20 dimerisation" evidence="4">
    <location>
        <begin position="194"/>
        <end position="282"/>
    </location>
</feature>
<keyword evidence="1" id="KW-0479">Metal-binding</keyword>
<dbReference type="Pfam" id="PF07687">
    <property type="entry name" value="M20_dimer"/>
    <property type="match status" value="1"/>
</dbReference>
<keyword evidence="5" id="KW-0645">Protease</keyword>
<dbReference type="GO" id="GO:0046872">
    <property type="term" value="F:metal ion binding"/>
    <property type="evidence" value="ECO:0007669"/>
    <property type="project" value="UniProtKB-KW"/>
</dbReference>
<reference evidence="5 6" key="1">
    <citation type="submission" date="2017-06" db="EMBL/GenBank/DDBJ databases">
        <authorList>
            <person name="Kim H.J."/>
            <person name="Triplett B.A."/>
        </authorList>
    </citation>
    <scope>NUCLEOTIDE SEQUENCE [LARGE SCALE GENOMIC DNA]</scope>
    <source>
        <strain evidence="5 6">CGMCC 4.5593</strain>
    </source>
</reference>
<dbReference type="InterPro" id="IPR002933">
    <property type="entry name" value="Peptidase_M20"/>
</dbReference>
<feature type="active site" evidence="3">
    <location>
        <position position="100"/>
    </location>
</feature>
<accession>A0A239NMH3</accession>
<dbReference type="RefSeq" id="WP_218824642.1">
    <property type="nucleotide sequence ID" value="NZ_FZPH01000009.1"/>
</dbReference>
<dbReference type="Pfam" id="PF01546">
    <property type="entry name" value="Peptidase_M20"/>
    <property type="match status" value="1"/>
</dbReference>
<evidence type="ECO:0000256" key="2">
    <source>
        <dbReference type="ARBA" id="ARBA00022801"/>
    </source>
</evidence>
<dbReference type="Proteomes" id="UP000198362">
    <property type="component" value="Unassembled WGS sequence"/>
</dbReference>
<dbReference type="InterPro" id="IPR036264">
    <property type="entry name" value="Bact_exopeptidase_dim_dom"/>
</dbReference>
<dbReference type="PANTHER" id="PTHR43808">
    <property type="entry name" value="ACETYLORNITHINE DEACETYLASE"/>
    <property type="match status" value="1"/>
</dbReference>
<dbReference type="Gene3D" id="3.40.630.10">
    <property type="entry name" value="Zn peptidases"/>
    <property type="match status" value="1"/>
</dbReference>
<protein>
    <submittedName>
        <fullName evidence="5">Glutamate carboxypeptidase</fullName>
    </submittedName>
</protein>
<evidence type="ECO:0000313" key="5">
    <source>
        <dbReference type="EMBL" id="SNT55980.1"/>
    </source>
</evidence>
<dbReference type="AlphaFoldDB" id="A0A239NMH3"/>
<name>A0A239NMH3_9ACTN</name>
<keyword evidence="2" id="KW-0378">Hydrolase</keyword>
<feature type="active site" description="Proton acceptor" evidence="3">
    <location>
        <position position="160"/>
    </location>
</feature>
<evidence type="ECO:0000313" key="6">
    <source>
        <dbReference type="Proteomes" id="UP000198362"/>
    </source>
</evidence>
<dbReference type="SUPFAM" id="SSF53187">
    <property type="entry name" value="Zn-dependent exopeptidases"/>
    <property type="match status" value="1"/>
</dbReference>
<proteinExistence type="predicted"/>
<evidence type="ECO:0000256" key="1">
    <source>
        <dbReference type="ARBA" id="ARBA00022723"/>
    </source>
</evidence>
<dbReference type="GO" id="GO:0004180">
    <property type="term" value="F:carboxypeptidase activity"/>
    <property type="evidence" value="ECO:0007669"/>
    <property type="project" value="UniProtKB-KW"/>
</dbReference>
<dbReference type="PIRSF" id="PIRSF037238">
    <property type="entry name" value="Carboxypeptidase_G2"/>
    <property type="match status" value="1"/>
</dbReference>
<gene>
    <name evidence="5" type="ORF">SAMN05421812_109300</name>
</gene>
<evidence type="ECO:0000256" key="3">
    <source>
        <dbReference type="PIRSR" id="PIRSR037238-1"/>
    </source>
</evidence>
<keyword evidence="5" id="KW-0121">Carboxypeptidase</keyword>
<dbReference type="SUPFAM" id="SSF55031">
    <property type="entry name" value="Bacterial exopeptidase dimerisation domain"/>
    <property type="match status" value="1"/>
</dbReference>
<evidence type="ECO:0000259" key="4">
    <source>
        <dbReference type="Pfam" id="PF07687"/>
    </source>
</evidence>
<keyword evidence="6" id="KW-1185">Reference proteome</keyword>
<organism evidence="5 6">
    <name type="scientific">Asanoa hainanensis</name>
    <dbReference type="NCBI Taxonomy" id="560556"/>
    <lineage>
        <taxon>Bacteria</taxon>
        <taxon>Bacillati</taxon>
        <taxon>Actinomycetota</taxon>
        <taxon>Actinomycetes</taxon>
        <taxon>Micromonosporales</taxon>
        <taxon>Micromonosporaceae</taxon>
        <taxon>Asanoa</taxon>
    </lineage>
</organism>
<dbReference type="InterPro" id="IPR011650">
    <property type="entry name" value="Peptidase_M20_dimer"/>
</dbReference>
<dbReference type="EMBL" id="FZPH01000009">
    <property type="protein sequence ID" value="SNT55980.1"/>
    <property type="molecule type" value="Genomic_DNA"/>
</dbReference>
<dbReference type="PANTHER" id="PTHR43808:SF9">
    <property type="entry name" value="BLL0789 PROTEIN"/>
    <property type="match status" value="1"/>
</dbReference>
<dbReference type="InterPro" id="IPR050072">
    <property type="entry name" value="Peptidase_M20A"/>
</dbReference>
<dbReference type="Gene3D" id="3.30.70.360">
    <property type="match status" value="1"/>
</dbReference>
<sequence>MDIPSADLARTLDLSVARRWLLDRRADLLAELGDYVSRETPSDSKPHLDAGLDWLSGRLTEVLGPPESVRRVPSATHGDTLVADFAGVGPRRLLVLCHYDTVWGAGTLAERPFVVEGRIARGPGVFDMKAGLVQALWAVRALDAAGLSRPPLRVVLNGDEELGSPSSRPVLEAAADGVTAALVLEPGLAGALKTARKGIGMFRIDVTGVEAHAGLDPEKGISAIDELARIVLTLRAVQDLARGTSVNVGTIAGGTRGNVIAGHAWAAVDVRVADPAEARRVDAALGSLEPGDPRLTVTVGGGWNRPPMTRTPGIAAMVDLARALAARLGGDLSECAVGGGSDANFLAALGVPLLDGLGAVGAGAHARDEHIDVDATVARAALVAAIVHAFAC</sequence>
<dbReference type="InterPro" id="IPR017150">
    <property type="entry name" value="Pept_M20_glutamate_carboxypep"/>
</dbReference>
<dbReference type="CDD" id="cd03885">
    <property type="entry name" value="M20_CPDG2"/>
    <property type="match status" value="1"/>
</dbReference>